<dbReference type="InterPro" id="IPR000253">
    <property type="entry name" value="FHA_dom"/>
</dbReference>
<evidence type="ECO:0000256" key="1">
    <source>
        <dbReference type="SAM" id="MobiDB-lite"/>
    </source>
</evidence>
<name>A0AAN6DUE5_9EURO</name>
<dbReference type="SUPFAM" id="SSF49879">
    <property type="entry name" value="SMAD/FHA domain"/>
    <property type="match status" value="1"/>
</dbReference>
<evidence type="ECO:0000313" key="3">
    <source>
        <dbReference type="EMBL" id="KAI1611554.1"/>
    </source>
</evidence>
<reference evidence="3" key="1">
    <citation type="journal article" date="2022" name="bioRxiv">
        <title>Deciphering the potential niche of two novel black yeast fungi from a biological soil crust based on their genomes, phenotypes, and melanin regulation.</title>
        <authorList>
            <consortium name="DOE Joint Genome Institute"/>
            <person name="Carr E.C."/>
            <person name="Barton Q."/>
            <person name="Grambo S."/>
            <person name="Sullivan M."/>
            <person name="Renfro C.M."/>
            <person name="Kuo A."/>
            <person name="Pangilinan J."/>
            <person name="Lipzen A."/>
            <person name="Keymanesh K."/>
            <person name="Savage E."/>
            <person name="Barry K."/>
            <person name="Grigoriev I.V."/>
            <person name="Riekhof W.R."/>
            <person name="Harris S.S."/>
        </authorList>
    </citation>
    <scope>NUCLEOTIDE SEQUENCE</scope>
    <source>
        <strain evidence="3">JF 03-4F</strain>
    </source>
</reference>
<dbReference type="PANTHER" id="PTHR15715:SF37">
    <property type="entry name" value="LD47843P"/>
    <property type="match status" value="1"/>
</dbReference>
<dbReference type="Proteomes" id="UP001203852">
    <property type="component" value="Unassembled WGS sequence"/>
</dbReference>
<evidence type="ECO:0000313" key="4">
    <source>
        <dbReference type="Proteomes" id="UP001203852"/>
    </source>
</evidence>
<dbReference type="InterPro" id="IPR051176">
    <property type="entry name" value="Cent_Immune-Sig_Mod"/>
</dbReference>
<keyword evidence="4" id="KW-1185">Reference proteome</keyword>
<dbReference type="InterPro" id="IPR008984">
    <property type="entry name" value="SMAD_FHA_dom_sf"/>
</dbReference>
<feature type="compositionally biased region" description="Basic and acidic residues" evidence="1">
    <location>
        <begin position="519"/>
        <end position="538"/>
    </location>
</feature>
<dbReference type="PANTHER" id="PTHR15715">
    <property type="entry name" value="CENTROSOMAL PROTEIN OF 170 KDA"/>
    <property type="match status" value="1"/>
</dbReference>
<dbReference type="AlphaFoldDB" id="A0AAN6DUE5"/>
<dbReference type="Pfam" id="PF00498">
    <property type="entry name" value="FHA"/>
    <property type="match status" value="1"/>
</dbReference>
<feature type="compositionally biased region" description="Low complexity" evidence="1">
    <location>
        <begin position="1"/>
        <end position="18"/>
    </location>
</feature>
<dbReference type="SMART" id="SM00240">
    <property type="entry name" value="FHA"/>
    <property type="match status" value="1"/>
</dbReference>
<dbReference type="Gene3D" id="2.60.200.20">
    <property type="match status" value="1"/>
</dbReference>
<gene>
    <name evidence="3" type="ORF">EDD36DRAFT_420502</name>
</gene>
<proteinExistence type="predicted"/>
<sequence length="589" mass="64893">MSKRNSSSSSSTASSSTTLNQDNSNLPYVLARHDSHDCYFDIKVTRCELVTVNSKEAYQLHFKLDFARPFDPSKRIRSAAVDIQVTSNSRDPNRPGPAIVGIDPEASLVYMADHEVSSGQNVGVNVGAPGPAAGAISANVGLTWGDKTTFKGSRLFHGFLPSPRHAQWKMYEEPKSKSGLPPSVRLMVIVKSARSFYVSANVLVQRRSAFGWVRNISAPATTVSARGYKVQRRLVRAARESALNEVSDKITELLREGEGKMQTLQGIVDKEFPNLNLSAVYGHHIALLKLKSMNGLFDRKQIEVPFLQDGTNKLLLGRQSGEARARRADGNFNTKSVSLRHAEVWADKETGQVYIRDLSSRGGTFVNGQRLGSGEARELHEHDQLQLGTDIQGDDSKSKKHVRVMAKVNFAGLALPNTREVEARKEAARKDVNSKFDVWTMMAVGEKEVDMLNGLADVVGHRLEALEILTYGSNSPFIDEGESEQGDPEEDEEGHGGGHGSFRITDAAPPTGGSRRRSTMRDRTYDGDHSLRPDEDRGPTYVHYGSRASARKGSRNTCSARRLIPKIQTGEEALASHRTVGRDWKEVKL</sequence>
<dbReference type="EMBL" id="MU404356">
    <property type="protein sequence ID" value="KAI1611554.1"/>
    <property type="molecule type" value="Genomic_DNA"/>
</dbReference>
<feature type="region of interest" description="Disordered" evidence="1">
    <location>
        <begin position="1"/>
        <end position="23"/>
    </location>
</feature>
<accession>A0AAN6DUE5</accession>
<feature type="compositionally biased region" description="Acidic residues" evidence="1">
    <location>
        <begin position="479"/>
        <end position="493"/>
    </location>
</feature>
<evidence type="ECO:0000259" key="2">
    <source>
        <dbReference type="PROSITE" id="PS50006"/>
    </source>
</evidence>
<feature type="domain" description="FHA" evidence="2">
    <location>
        <begin position="314"/>
        <end position="371"/>
    </location>
</feature>
<organism evidence="3 4">
    <name type="scientific">Exophiala viscosa</name>
    <dbReference type="NCBI Taxonomy" id="2486360"/>
    <lineage>
        <taxon>Eukaryota</taxon>
        <taxon>Fungi</taxon>
        <taxon>Dikarya</taxon>
        <taxon>Ascomycota</taxon>
        <taxon>Pezizomycotina</taxon>
        <taxon>Eurotiomycetes</taxon>
        <taxon>Chaetothyriomycetidae</taxon>
        <taxon>Chaetothyriales</taxon>
        <taxon>Herpotrichiellaceae</taxon>
        <taxon>Exophiala</taxon>
    </lineage>
</organism>
<protein>
    <recommendedName>
        <fullName evidence="2">FHA domain-containing protein</fullName>
    </recommendedName>
</protein>
<feature type="region of interest" description="Disordered" evidence="1">
    <location>
        <begin position="474"/>
        <end position="542"/>
    </location>
</feature>
<dbReference type="PROSITE" id="PS50006">
    <property type="entry name" value="FHA_DOMAIN"/>
    <property type="match status" value="1"/>
</dbReference>
<comment type="caution">
    <text evidence="3">The sequence shown here is derived from an EMBL/GenBank/DDBJ whole genome shotgun (WGS) entry which is preliminary data.</text>
</comment>